<organism evidence="1 2">
    <name type="scientific">Clostridium saccharobutylicum DSM 13864</name>
    <dbReference type="NCBI Taxonomy" id="1345695"/>
    <lineage>
        <taxon>Bacteria</taxon>
        <taxon>Bacillati</taxon>
        <taxon>Bacillota</taxon>
        <taxon>Clostridia</taxon>
        <taxon>Eubacteriales</taxon>
        <taxon>Clostridiaceae</taxon>
        <taxon>Clostridium</taxon>
    </lineage>
</organism>
<reference evidence="1 2" key="1">
    <citation type="journal article" date="2013" name="Genome Announc.">
        <title>Complete Genome Sequence of the Solvent Producer Clostridium saccharobutylicum NCP262 (DSM 13864).</title>
        <authorList>
            <person name="Poehlein A."/>
            <person name="Hartwich K."/>
            <person name="Krabben P."/>
            <person name="Ehrenreich A."/>
            <person name="Liebl W."/>
            <person name="Durre P."/>
            <person name="Gottschalk G."/>
            <person name="Daniel R."/>
        </authorList>
    </citation>
    <scope>NUCLEOTIDE SEQUENCE [LARGE SCALE GENOMIC DNA]</scope>
    <source>
        <strain evidence="1">DSM 13864</strain>
    </source>
</reference>
<gene>
    <name evidence="1" type="ORF">CLSA_c16020</name>
</gene>
<protein>
    <submittedName>
        <fullName evidence="1">Uncharacterized protein</fullName>
    </submittedName>
</protein>
<dbReference type="Proteomes" id="UP000017118">
    <property type="component" value="Chromosome"/>
</dbReference>
<evidence type="ECO:0000313" key="1">
    <source>
        <dbReference type="EMBL" id="AGX42601.1"/>
    </source>
</evidence>
<sequence length="45" mass="5300">MGTGTISLKKVICNLTEAFEKTNFQIYISTEQVRQYNNYNWTHTI</sequence>
<keyword evidence="2" id="KW-1185">Reference proteome</keyword>
<accession>U5MSH0</accession>
<dbReference type="HOGENOM" id="CLU_3198199_0_0_9"/>
<evidence type="ECO:0000313" key="2">
    <source>
        <dbReference type="Proteomes" id="UP000017118"/>
    </source>
</evidence>
<dbReference type="KEGG" id="csb:CLSA_c16020"/>
<dbReference type="EMBL" id="CP006721">
    <property type="protein sequence ID" value="AGX42601.1"/>
    <property type="molecule type" value="Genomic_DNA"/>
</dbReference>
<dbReference type="PATRIC" id="fig|1345695.3.peg.1553"/>
<proteinExistence type="predicted"/>
<name>U5MSH0_CLOSA</name>
<dbReference type="AlphaFoldDB" id="U5MSH0"/>